<accession>K1QIN1</accession>
<reference evidence="1" key="1">
    <citation type="journal article" date="2012" name="Nature">
        <title>The oyster genome reveals stress adaptation and complexity of shell formation.</title>
        <authorList>
            <person name="Zhang G."/>
            <person name="Fang X."/>
            <person name="Guo X."/>
            <person name="Li L."/>
            <person name="Luo R."/>
            <person name="Xu F."/>
            <person name="Yang P."/>
            <person name="Zhang L."/>
            <person name="Wang X."/>
            <person name="Qi H."/>
            <person name="Xiong Z."/>
            <person name="Que H."/>
            <person name="Xie Y."/>
            <person name="Holland P.W."/>
            <person name="Paps J."/>
            <person name="Zhu Y."/>
            <person name="Wu F."/>
            <person name="Chen Y."/>
            <person name="Wang J."/>
            <person name="Peng C."/>
            <person name="Meng J."/>
            <person name="Yang L."/>
            <person name="Liu J."/>
            <person name="Wen B."/>
            <person name="Zhang N."/>
            <person name="Huang Z."/>
            <person name="Zhu Q."/>
            <person name="Feng Y."/>
            <person name="Mount A."/>
            <person name="Hedgecock D."/>
            <person name="Xu Z."/>
            <person name="Liu Y."/>
            <person name="Domazet-Loso T."/>
            <person name="Du Y."/>
            <person name="Sun X."/>
            <person name="Zhang S."/>
            <person name="Liu B."/>
            <person name="Cheng P."/>
            <person name="Jiang X."/>
            <person name="Li J."/>
            <person name="Fan D."/>
            <person name="Wang W."/>
            <person name="Fu W."/>
            <person name="Wang T."/>
            <person name="Wang B."/>
            <person name="Zhang J."/>
            <person name="Peng Z."/>
            <person name="Li Y."/>
            <person name="Li N."/>
            <person name="Wang J."/>
            <person name="Chen M."/>
            <person name="He Y."/>
            <person name="Tan F."/>
            <person name="Song X."/>
            <person name="Zheng Q."/>
            <person name="Huang R."/>
            <person name="Yang H."/>
            <person name="Du X."/>
            <person name="Chen L."/>
            <person name="Yang M."/>
            <person name="Gaffney P.M."/>
            <person name="Wang S."/>
            <person name="Luo L."/>
            <person name="She Z."/>
            <person name="Ming Y."/>
            <person name="Huang W."/>
            <person name="Zhang S."/>
            <person name="Huang B."/>
            <person name="Zhang Y."/>
            <person name="Qu T."/>
            <person name="Ni P."/>
            <person name="Miao G."/>
            <person name="Wang J."/>
            <person name="Wang Q."/>
            <person name="Steinberg C.E."/>
            <person name="Wang H."/>
            <person name="Li N."/>
            <person name="Qian L."/>
            <person name="Zhang G."/>
            <person name="Li Y."/>
            <person name="Yang H."/>
            <person name="Liu X."/>
            <person name="Wang J."/>
            <person name="Yin Y."/>
            <person name="Wang J."/>
        </authorList>
    </citation>
    <scope>NUCLEOTIDE SEQUENCE [LARGE SCALE GENOMIC DNA]</scope>
    <source>
        <strain evidence="1">05x7-T-G4-1.051#20</strain>
    </source>
</reference>
<dbReference type="InParanoid" id="K1QIN1"/>
<dbReference type="HOGENOM" id="CLU_2833691_0_0_1"/>
<gene>
    <name evidence="1" type="ORF">CGI_10017755</name>
</gene>
<dbReference type="EMBL" id="JH816790">
    <property type="protein sequence ID" value="EKC33603.1"/>
    <property type="molecule type" value="Genomic_DNA"/>
</dbReference>
<proteinExistence type="predicted"/>
<evidence type="ECO:0000313" key="1">
    <source>
        <dbReference type="EMBL" id="EKC33603.1"/>
    </source>
</evidence>
<protein>
    <submittedName>
        <fullName evidence="1">Uncharacterized protein</fullName>
    </submittedName>
</protein>
<dbReference type="AlphaFoldDB" id="K1QIN1"/>
<name>K1QIN1_MAGGI</name>
<sequence>MTNERFEMVFAANYFGPFLLTRLLLGVVAAYVNAGPTQTELCQDIFWLFLLLQSIYSGQGLSRQPS</sequence>
<organism evidence="1">
    <name type="scientific">Magallana gigas</name>
    <name type="common">Pacific oyster</name>
    <name type="synonym">Crassostrea gigas</name>
    <dbReference type="NCBI Taxonomy" id="29159"/>
    <lineage>
        <taxon>Eukaryota</taxon>
        <taxon>Metazoa</taxon>
        <taxon>Spiralia</taxon>
        <taxon>Lophotrochozoa</taxon>
        <taxon>Mollusca</taxon>
        <taxon>Bivalvia</taxon>
        <taxon>Autobranchia</taxon>
        <taxon>Pteriomorphia</taxon>
        <taxon>Ostreida</taxon>
        <taxon>Ostreoidea</taxon>
        <taxon>Ostreidae</taxon>
        <taxon>Magallana</taxon>
    </lineage>
</organism>